<protein>
    <submittedName>
        <fullName evidence="2">Vacuolar protein sorting-associated protein 38</fullName>
    </submittedName>
</protein>
<dbReference type="Proteomes" id="UP000422736">
    <property type="component" value="Chromosome 3"/>
</dbReference>
<evidence type="ECO:0000256" key="1">
    <source>
        <dbReference type="SAM" id="Coils"/>
    </source>
</evidence>
<organism evidence="2 3">
    <name type="scientific">Kluyveromyces marxianus</name>
    <name type="common">Yeast</name>
    <name type="synonym">Candida kefyr</name>
    <dbReference type="NCBI Taxonomy" id="4911"/>
    <lineage>
        <taxon>Eukaryota</taxon>
        <taxon>Fungi</taxon>
        <taxon>Dikarya</taxon>
        <taxon>Ascomycota</taxon>
        <taxon>Saccharomycotina</taxon>
        <taxon>Saccharomycetes</taxon>
        <taxon>Saccharomycetales</taxon>
        <taxon>Saccharomycetaceae</taxon>
        <taxon>Kluyveromyces</taxon>
    </lineage>
</organism>
<dbReference type="Gene3D" id="1.10.418.40">
    <property type="entry name" value="Autophagy protein 6/Beclin 1"/>
    <property type="match status" value="1"/>
</dbReference>
<proteinExistence type="predicted"/>
<name>A0ABX6ERY1_KLUMA</name>
<keyword evidence="3" id="KW-1185">Reference proteome</keyword>
<gene>
    <name evidence="2" type="primary">VPS38</name>
    <name evidence="2" type="ORF">FIM1_1781</name>
</gene>
<reference evidence="2 3" key="2">
    <citation type="submission" date="2019-11" db="EMBL/GenBank/DDBJ databases">
        <authorList>
            <person name="Lu H."/>
        </authorList>
    </citation>
    <scope>NUCLEOTIDE SEQUENCE [LARGE SCALE GENOMIC DNA]</scope>
    <source>
        <strain evidence="2 3">FIM1</strain>
    </source>
</reference>
<feature type="coiled-coil region" evidence="1">
    <location>
        <begin position="225"/>
        <end position="252"/>
    </location>
</feature>
<accession>A0ABX6ERY1</accession>
<evidence type="ECO:0000313" key="2">
    <source>
        <dbReference type="EMBL" id="QGN15094.1"/>
    </source>
</evidence>
<reference evidence="2 3" key="1">
    <citation type="submission" date="2016-03" db="EMBL/GenBank/DDBJ databases">
        <title>How can Kluyveromyces marxianus grow so fast - potential evolutionary course in Saccharomyces Complex revealed by comparative genomics.</title>
        <authorList>
            <person name="Mo W."/>
            <person name="Lu W."/>
            <person name="Yang X."/>
            <person name="Qi J."/>
            <person name="Lv H."/>
        </authorList>
    </citation>
    <scope>NUCLEOTIDE SEQUENCE [LARGE SCALE GENOMIC DNA]</scope>
    <source>
        <strain evidence="2 3">FIM1</strain>
    </source>
</reference>
<keyword evidence="1" id="KW-0175">Coiled coil</keyword>
<dbReference type="Pfam" id="PF17649">
    <property type="entry name" value="VPS38"/>
    <property type="match status" value="1"/>
</dbReference>
<dbReference type="EMBL" id="CP015056">
    <property type="protein sequence ID" value="QGN15094.1"/>
    <property type="molecule type" value="Genomic_DNA"/>
</dbReference>
<evidence type="ECO:0000313" key="3">
    <source>
        <dbReference type="Proteomes" id="UP000422736"/>
    </source>
</evidence>
<dbReference type="InterPro" id="IPR040939">
    <property type="entry name" value="Vps38"/>
</dbReference>
<dbReference type="InterPro" id="IPR038274">
    <property type="entry name" value="Atg6/Beclin_C_sf"/>
</dbReference>
<sequence>MTESEGTHSRVRHLKSISLANLSLIRRHDAQYWFRLFPCFVVLEDIHNNPIYVTNTQDSHCSLLQYEDINEIQCSDTIFGVKVIGKFPEQTVEKELRNEWVVLNHYRVVLKSLVWIGEHIELLFNSNCNFEQFSQYNIPIFEFNDGFYMLPQHAVFFKVEPRKQQQQQKQEMLVKKSFSFNGMLKINKILQYISQVKQETTKFAEYISENYEITGEEQKYFQECIEKYRERIRRLKDTLETLSGELNAISNNDYDETSSLTSLSMSMLANDDYGSEYSIFAQDKTKLRSLQAKKLSQFFNIISHLKLSEFINLDEAKETENPFFIELKPVFFEKVIASCNSENNSTNSSNVSTESINSQLGYYLLIIKVLSQNILMVPLPYKLLFMGSASMVEDELPLYTQTKQNQEHNTKLQQAILKFNMNINQLKQYMENHR</sequence>